<dbReference type="Gene3D" id="3.30.160.40">
    <property type="entry name" value="Porphobilinogen deaminase, C-terminal domain"/>
    <property type="match status" value="1"/>
</dbReference>
<dbReference type="SUPFAM" id="SSF53850">
    <property type="entry name" value="Periplasmic binding protein-like II"/>
    <property type="match status" value="1"/>
</dbReference>
<comment type="similarity">
    <text evidence="2 7">Belongs to the HMBS family.</text>
</comment>
<comment type="catalytic activity">
    <reaction evidence="6 7">
        <text>4 porphobilinogen + H2O = hydroxymethylbilane + 4 NH4(+)</text>
        <dbReference type="Rhea" id="RHEA:13185"/>
        <dbReference type="ChEBI" id="CHEBI:15377"/>
        <dbReference type="ChEBI" id="CHEBI:28938"/>
        <dbReference type="ChEBI" id="CHEBI:57845"/>
        <dbReference type="ChEBI" id="CHEBI:58126"/>
        <dbReference type="EC" id="2.5.1.61"/>
    </reaction>
</comment>
<evidence type="ECO:0000259" key="9">
    <source>
        <dbReference type="Pfam" id="PF03900"/>
    </source>
</evidence>
<dbReference type="HAMAP" id="MF_00260">
    <property type="entry name" value="Porphobil_deam"/>
    <property type="match status" value="1"/>
</dbReference>
<dbReference type="SUPFAM" id="SSF54782">
    <property type="entry name" value="Porphobilinogen deaminase (hydroxymethylbilane synthase), C-terminal domain"/>
    <property type="match status" value="1"/>
</dbReference>
<dbReference type="EC" id="2.5.1.61" evidence="7"/>
<feature type="modified residue" description="S-(dipyrrolylmethanemethyl)cysteine" evidence="7">
    <location>
        <position position="241"/>
    </location>
</feature>
<evidence type="ECO:0000313" key="11">
    <source>
        <dbReference type="Proteomes" id="UP000287872"/>
    </source>
</evidence>
<reference evidence="10 11" key="1">
    <citation type="submission" date="2018-11" db="EMBL/GenBank/DDBJ databases">
        <title>Genome sequencing and assembly of Clostridium tagluense strain A121.</title>
        <authorList>
            <person name="Murakami T."/>
            <person name="Segawa T."/>
            <person name="Shcherbakova V.A."/>
            <person name="Mori H."/>
            <person name="Yoshimura Y."/>
        </authorList>
    </citation>
    <scope>NUCLEOTIDE SEQUENCE [LARGE SCALE GENOMIC DNA]</scope>
    <source>
        <strain evidence="10 11">A121</strain>
    </source>
</reference>
<dbReference type="PROSITE" id="PS00533">
    <property type="entry name" value="PORPHOBILINOGEN_DEAM"/>
    <property type="match status" value="1"/>
</dbReference>
<dbReference type="NCBIfam" id="TIGR00212">
    <property type="entry name" value="hemC"/>
    <property type="match status" value="1"/>
</dbReference>
<feature type="domain" description="Porphobilinogen deaminase C-terminal" evidence="9">
    <location>
        <begin position="225"/>
        <end position="292"/>
    </location>
</feature>
<comment type="function">
    <text evidence="1 7">Tetrapolymerization of the monopyrrole PBG into the hydroxymethylbilane pre-uroporphyrinogen in several discrete steps.</text>
</comment>
<dbReference type="PANTHER" id="PTHR11557:SF0">
    <property type="entry name" value="PORPHOBILINOGEN DEAMINASE"/>
    <property type="match status" value="1"/>
</dbReference>
<dbReference type="GO" id="GO:0005737">
    <property type="term" value="C:cytoplasm"/>
    <property type="evidence" value="ECO:0007669"/>
    <property type="project" value="UniProtKB-UniRule"/>
</dbReference>
<dbReference type="PANTHER" id="PTHR11557">
    <property type="entry name" value="PORPHOBILINOGEN DEAMINASE"/>
    <property type="match status" value="1"/>
</dbReference>
<comment type="caution">
    <text evidence="10">The sequence shown here is derived from an EMBL/GenBank/DDBJ whole genome shotgun (WGS) entry which is preliminary data.</text>
</comment>
<protein>
    <recommendedName>
        <fullName evidence="7">Porphobilinogen deaminase</fullName>
        <shortName evidence="7">PBG</shortName>
        <ecNumber evidence="7">2.5.1.61</ecNumber>
    </recommendedName>
    <alternativeName>
        <fullName evidence="7">Hydroxymethylbilane synthase</fullName>
        <shortName evidence="7">HMBS</shortName>
    </alternativeName>
    <alternativeName>
        <fullName evidence="7">Pre-uroporphyrinogen synthase</fullName>
    </alternativeName>
</protein>
<evidence type="ECO:0000256" key="2">
    <source>
        <dbReference type="ARBA" id="ARBA00005638"/>
    </source>
</evidence>
<keyword evidence="4 7" id="KW-0808">Transferase</keyword>
<keyword evidence="11" id="KW-1185">Reference proteome</keyword>
<comment type="cofactor">
    <cofactor evidence="7">
        <name>dipyrromethane</name>
        <dbReference type="ChEBI" id="CHEBI:60342"/>
    </cofactor>
    <text evidence="7">Binds 1 dipyrromethane group covalently.</text>
</comment>
<dbReference type="InterPro" id="IPR036803">
    <property type="entry name" value="Porphobilinogen_deaminase_C_sf"/>
</dbReference>
<dbReference type="Gene3D" id="3.40.190.10">
    <property type="entry name" value="Periplasmic binding protein-like II"/>
    <property type="match status" value="2"/>
</dbReference>
<dbReference type="Pfam" id="PF03900">
    <property type="entry name" value="Porphobil_deamC"/>
    <property type="match status" value="1"/>
</dbReference>
<name>A0A401UT71_9CLOT</name>
<dbReference type="PRINTS" id="PR00151">
    <property type="entry name" value="PORPHBDMNASE"/>
</dbReference>
<dbReference type="GO" id="GO:0006782">
    <property type="term" value="P:protoporphyrinogen IX biosynthetic process"/>
    <property type="evidence" value="ECO:0007669"/>
    <property type="project" value="UniProtKB-UniRule"/>
</dbReference>
<evidence type="ECO:0000256" key="5">
    <source>
        <dbReference type="ARBA" id="ARBA00023244"/>
    </source>
</evidence>
<proteinExistence type="inferred from homology"/>
<dbReference type="PIRSF" id="PIRSF001438">
    <property type="entry name" value="4pyrrol_synth_OHMeBilane_synth"/>
    <property type="match status" value="1"/>
</dbReference>
<evidence type="ECO:0000256" key="4">
    <source>
        <dbReference type="ARBA" id="ARBA00022679"/>
    </source>
</evidence>
<dbReference type="InterPro" id="IPR022417">
    <property type="entry name" value="Porphobilin_deaminase_N"/>
</dbReference>
<gene>
    <name evidence="7 10" type="primary">hemC</name>
    <name evidence="10" type="ORF">Ctaglu_43750</name>
</gene>
<comment type="miscellaneous">
    <text evidence="7">The porphobilinogen subunits are added to the dipyrromethane group.</text>
</comment>
<dbReference type="FunFam" id="3.40.190.10:FF:000005">
    <property type="entry name" value="Porphobilinogen deaminase"/>
    <property type="match status" value="1"/>
</dbReference>
<dbReference type="AlphaFoldDB" id="A0A401UT71"/>
<dbReference type="GO" id="GO:0004418">
    <property type="term" value="F:hydroxymethylbilane synthase activity"/>
    <property type="evidence" value="ECO:0007669"/>
    <property type="project" value="UniProtKB-UniRule"/>
</dbReference>
<keyword evidence="5 7" id="KW-0627">Porphyrin biosynthesis</keyword>
<evidence type="ECO:0000256" key="1">
    <source>
        <dbReference type="ARBA" id="ARBA00002869"/>
    </source>
</evidence>
<dbReference type="InterPro" id="IPR000860">
    <property type="entry name" value="HemC"/>
</dbReference>
<evidence type="ECO:0000313" key="10">
    <source>
        <dbReference type="EMBL" id="GCD12752.1"/>
    </source>
</evidence>
<dbReference type="Proteomes" id="UP000287872">
    <property type="component" value="Unassembled WGS sequence"/>
</dbReference>
<sequence>MGHDLGIIIASRKSKLAQIQTDLVMNMIYQKHKLNCDKLLMDTKGDRILDVSLDKIGGKGVFVKEIEMAILDGSAEAAVHSMKDVPYALPKGFEIVSMPMREDARDVYVSMNGISLKDLPKGARIGTSSQRRSAQIMKLRPDAVMVPIRGNIQTRVEKIEKENLDGIILAAAGLKRCGMECIITQYLDVDDFVPAIGQGALGIEALKTNVNIDIFKSIEHPETRICVDAERSFMRRLNGGCHSPIGAYARIQNEDMYIMGVFEINGKFIKKDILGSKYDYIRLGELLGEKIIND</sequence>
<dbReference type="Pfam" id="PF01379">
    <property type="entry name" value="Porphobil_deam"/>
    <property type="match status" value="1"/>
</dbReference>
<dbReference type="EMBL" id="BHYK01000040">
    <property type="protein sequence ID" value="GCD12752.1"/>
    <property type="molecule type" value="Genomic_DNA"/>
</dbReference>
<dbReference type="InterPro" id="IPR022419">
    <property type="entry name" value="Porphobilin_deaminase_cofac_BS"/>
</dbReference>
<evidence type="ECO:0000259" key="8">
    <source>
        <dbReference type="Pfam" id="PF01379"/>
    </source>
</evidence>
<dbReference type="InterPro" id="IPR022418">
    <property type="entry name" value="Porphobilinogen_deaminase_C"/>
</dbReference>
<evidence type="ECO:0000256" key="6">
    <source>
        <dbReference type="ARBA" id="ARBA00048169"/>
    </source>
</evidence>
<accession>A0A401UT71</accession>
<feature type="domain" description="Porphobilinogen deaminase N-terminal" evidence="8">
    <location>
        <begin position="7"/>
        <end position="209"/>
    </location>
</feature>
<organism evidence="10 11">
    <name type="scientific">Clostridium tagluense</name>
    <dbReference type="NCBI Taxonomy" id="360422"/>
    <lineage>
        <taxon>Bacteria</taxon>
        <taxon>Bacillati</taxon>
        <taxon>Bacillota</taxon>
        <taxon>Clostridia</taxon>
        <taxon>Eubacteriales</taxon>
        <taxon>Clostridiaceae</taxon>
        <taxon>Clostridium</taxon>
    </lineage>
</organism>
<evidence type="ECO:0000256" key="3">
    <source>
        <dbReference type="ARBA" id="ARBA00011245"/>
    </source>
</evidence>
<evidence type="ECO:0000256" key="7">
    <source>
        <dbReference type="HAMAP-Rule" id="MF_00260"/>
    </source>
</evidence>
<comment type="subunit">
    <text evidence="3 7">Monomer.</text>
</comment>